<feature type="region of interest" description="Disordered" evidence="1">
    <location>
        <begin position="1"/>
        <end position="135"/>
    </location>
</feature>
<keyword evidence="3" id="KW-1185">Reference proteome</keyword>
<evidence type="ECO:0000313" key="2">
    <source>
        <dbReference type="EMBL" id="MFB9072818.1"/>
    </source>
</evidence>
<evidence type="ECO:0000313" key="3">
    <source>
        <dbReference type="Proteomes" id="UP001589575"/>
    </source>
</evidence>
<feature type="compositionally biased region" description="Low complexity" evidence="1">
    <location>
        <begin position="51"/>
        <end position="62"/>
    </location>
</feature>
<comment type="caution">
    <text evidence="2">The sequence shown here is derived from an EMBL/GenBank/DDBJ whole genome shotgun (WGS) entry which is preliminary data.</text>
</comment>
<proteinExistence type="predicted"/>
<reference evidence="2 3" key="1">
    <citation type="submission" date="2024-09" db="EMBL/GenBank/DDBJ databases">
        <authorList>
            <person name="Sun Q."/>
            <person name="Mori K."/>
        </authorList>
    </citation>
    <scope>NUCLEOTIDE SEQUENCE [LARGE SCALE GENOMIC DNA]</scope>
    <source>
        <strain evidence="2 3">CCM 7609</strain>
    </source>
</reference>
<feature type="compositionally biased region" description="Basic residues" evidence="1">
    <location>
        <begin position="88"/>
        <end position="114"/>
    </location>
</feature>
<organism evidence="2 3">
    <name type="scientific">Citricoccus parietis</name>
    <dbReference type="NCBI Taxonomy" id="592307"/>
    <lineage>
        <taxon>Bacteria</taxon>
        <taxon>Bacillati</taxon>
        <taxon>Actinomycetota</taxon>
        <taxon>Actinomycetes</taxon>
        <taxon>Micrococcales</taxon>
        <taxon>Micrococcaceae</taxon>
        <taxon>Citricoccus</taxon>
    </lineage>
</organism>
<sequence length="135" mass="15051">MSPSPARHSRRPAPRSTPRRPRRPAARRCGPRRRSPSRGCPCRRAPHRPAARGSCPAGPRAPGCRRRSGRCGPRSGRGRGPGWCPAAHRWRVRGPRRPPGRHDRRRRPGWRHRGSGLGRGRPAPCPGRLTSAHVR</sequence>
<protein>
    <submittedName>
        <fullName evidence="2">Uncharacterized protein</fullName>
    </submittedName>
</protein>
<dbReference type="Proteomes" id="UP001589575">
    <property type="component" value="Unassembled WGS sequence"/>
</dbReference>
<gene>
    <name evidence="2" type="ORF">ACFFX0_17070</name>
</gene>
<name>A0ABV5G1K7_9MICC</name>
<accession>A0ABV5G1K7</accession>
<feature type="compositionally biased region" description="Basic residues" evidence="1">
    <location>
        <begin position="7"/>
        <end position="36"/>
    </location>
</feature>
<dbReference type="EMBL" id="JBHMFI010000001">
    <property type="protein sequence ID" value="MFB9072818.1"/>
    <property type="molecule type" value="Genomic_DNA"/>
</dbReference>
<evidence type="ECO:0000256" key="1">
    <source>
        <dbReference type="SAM" id="MobiDB-lite"/>
    </source>
</evidence>